<dbReference type="GO" id="GO:0005737">
    <property type="term" value="C:cytoplasm"/>
    <property type="evidence" value="ECO:0007669"/>
    <property type="project" value="UniProtKB-ARBA"/>
</dbReference>
<comment type="caution">
    <text evidence="5">The sequence shown here is derived from an EMBL/GenBank/DDBJ whole genome shotgun (WGS) entry which is preliminary data.</text>
</comment>
<dbReference type="SUPFAM" id="SSF51621">
    <property type="entry name" value="Phosphoenolpyruvate/pyruvate domain"/>
    <property type="match status" value="1"/>
</dbReference>
<keyword evidence="2" id="KW-0479">Metal-binding</keyword>
<dbReference type="PANTHER" id="PTHR30502">
    <property type="entry name" value="2-KETO-3-DEOXY-L-RHAMNONATE ALDOLASE"/>
    <property type="match status" value="1"/>
</dbReference>
<dbReference type="FunFam" id="3.20.20.60:FF:000004">
    <property type="entry name" value="5-keto-4-deoxy-D-glucarate aldolase"/>
    <property type="match status" value="1"/>
</dbReference>
<evidence type="ECO:0000256" key="1">
    <source>
        <dbReference type="ARBA" id="ARBA00005568"/>
    </source>
</evidence>
<proteinExistence type="inferred from homology"/>
<gene>
    <name evidence="5" type="ORF">CXF48_02670</name>
</gene>
<feature type="domain" description="HpcH/HpaI aldolase/citrate lyase" evidence="4">
    <location>
        <begin position="22"/>
        <end position="246"/>
    </location>
</feature>
<dbReference type="InterPro" id="IPR015813">
    <property type="entry name" value="Pyrv/PenolPyrv_kinase-like_dom"/>
</dbReference>
<dbReference type="EMBL" id="PQNK01000003">
    <property type="protein sequence ID" value="RRO87452.1"/>
    <property type="molecule type" value="Genomic_DNA"/>
</dbReference>
<evidence type="ECO:0000256" key="3">
    <source>
        <dbReference type="ARBA" id="ARBA00023239"/>
    </source>
</evidence>
<dbReference type="PANTHER" id="PTHR30502:SF0">
    <property type="entry name" value="PHOSPHOENOLPYRUVATE CARBOXYLASE FAMILY PROTEIN"/>
    <property type="match status" value="1"/>
</dbReference>
<evidence type="ECO:0000256" key="2">
    <source>
        <dbReference type="ARBA" id="ARBA00022723"/>
    </source>
</evidence>
<comment type="similarity">
    <text evidence="1">Belongs to the HpcH/HpaI aldolase family.</text>
</comment>
<keyword evidence="3" id="KW-0456">Lyase</keyword>
<accession>A0A3R8PI22</accession>
<evidence type="ECO:0000259" key="4">
    <source>
        <dbReference type="Pfam" id="PF03328"/>
    </source>
</evidence>
<dbReference type="InterPro" id="IPR005000">
    <property type="entry name" value="Aldolase/citrate-lyase_domain"/>
</dbReference>
<evidence type="ECO:0000313" key="5">
    <source>
        <dbReference type="EMBL" id="RRO87452.1"/>
    </source>
</evidence>
<dbReference type="RefSeq" id="WP_125206981.1">
    <property type="nucleotide sequence ID" value="NZ_JAUKFU010000067.1"/>
</dbReference>
<dbReference type="InterPro" id="IPR050251">
    <property type="entry name" value="HpcH-HpaI_aldolase"/>
</dbReference>
<dbReference type="GO" id="GO:0016832">
    <property type="term" value="F:aldehyde-lyase activity"/>
    <property type="evidence" value="ECO:0007669"/>
    <property type="project" value="TreeGrafter"/>
</dbReference>
<evidence type="ECO:0000313" key="6">
    <source>
        <dbReference type="Proteomes" id="UP000276526"/>
    </source>
</evidence>
<sequence>MQSPLELPPTFADRLAGPRPLTGMWVSSGSATAAEILAASGLDWLLIDGEHSPYDLGTVTDLLRAVAPYPATPVVRVPVGDTTVIKRYLDLGAQNLMVPMVDSAADAEAVVRATRYPPEGVRGVGSALARSARWNLVPGYLARAARTVSVTVQVESAAAVDAAADIASVEGVDAVFVGPSDLAASMGHLGDQSHPDVVAAVTRALDAVRGTGTPVGVNAFDLTLARRYVDAGASFVLVGADVQQLAASAVALAGTFRGGDPGTAADTTAGTTDPTKG</sequence>
<protein>
    <submittedName>
        <fullName evidence="5">2-dehydro-3-deoxyglucarate aldolase</fullName>
    </submittedName>
</protein>
<dbReference type="Proteomes" id="UP000276526">
    <property type="component" value="Unassembled WGS sequence"/>
</dbReference>
<reference evidence="5 6" key="1">
    <citation type="submission" date="2018-01" db="EMBL/GenBank/DDBJ databases">
        <title>Twenty Corynebacterium bovis Genomes.</title>
        <authorList>
            <person name="Gulvik C.A."/>
        </authorList>
    </citation>
    <scope>NUCLEOTIDE SEQUENCE [LARGE SCALE GENOMIC DNA]</scope>
    <source>
        <strain evidence="5 6">F6900</strain>
    </source>
</reference>
<dbReference type="Pfam" id="PF03328">
    <property type="entry name" value="HpcH_HpaI"/>
    <property type="match status" value="1"/>
</dbReference>
<dbReference type="Gene3D" id="3.20.20.60">
    <property type="entry name" value="Phosphoenolpyruvate-binding domains"/>
    <property type="match status" value="1"/>
</dbReference>
<name>A0A3R8PI22_9CORY</name>
<dbReference type="GO" id="GO:0046872">
    <property type="term" value="F:metal ion binding"/>
    <property type="evidence" value="ECO:0007669"/>
    <property type="project" value="UniProtKB-KW"/>
</dbReference>
<organism evidence="5 6">
    <name type="scientific">Corynebacterium bovis</name>
    <dbReference type="NCBI Taxonomy" id="36808"/>
    <lineage>
        <taxon>Bacteria</taxon>
        <taxon>Bacillati</taxon>
        <taxon>Actinomycetota</taxon>
        <taxon>Actinomycetes</taxon>
        <taxon>Mycobacteriales</taxon>
        <taxon>Corynebacteriaceae</taxon>
        <taxon>Corynebacterium</taxon>
    </lineage>
</organism>
<dbReference type="InterPro" id="IPR040442">
    <property type="entry name" value="Pyrv_kinase-like_dom_sf"/>
</dbReference>
<dbReference type="AlphaFoldDB" id="A0A3R8PI22"/>